<dbReference type="RefSeq" id="WP_397706971.1">
    <property type="nucleotide sequence ID" value="NZ_JBIRGN010000001.1"/>
</dbReference>
<dbReference type="SMART" id="SM00642">
    <property type="entry name" value="Aamy"/>
    <property type="match status" value="1"/>
</dbReference>
<dbReference type="HAMAP" id="MF_02124">
    <property type="entry name" value="GlgE"/>
    <property type="match status" value="1"/>
</dbReference>
<dbReference type="InterPro" id="IPR017853">
    <property type="entry name" value="GH"/>
</dbReference>
<organism evidence="9 10">
    <name type="scientific">Streptomyces longisporoflavus</name>
    <dbReference type="NCBI Taxonomy" id="28044"/>
    <lineage>
        <taxon>Bacteria</taxon>
        <taxon>Bacillati</taxon>
        <taxon>Actinomycetota</taxon>
        <taxon>Actinomycetes</taxon>
        <taxon>Kitasatosporales</taxon>
        <taxon>Streptomycetaceae</taxon>
        <taxon>Streptomyces</taxon>
    </lineage>
</organism>
<feature type="site" description="Transition state stabilizer" evidence="6">
    <location>
        <position position="486"/>
    </location>
</feature>
<gene>
    <name evidence="6" type="primary">glgE</name>
    <name evidence="9" type="ORF">ACH4F9_01800</name>
</gene>
<dbReference type="EMBL" id="JBIRGQ010000001">
    <property type="protein sequence ID" value="MFH8543727.1"/>
    <property type="molecule type" value="Genomic_DNA"/>
</dbReference>
<comment type="caution">
    <text evidence="9">The sequence shown here is derived from an EMBL/GenBank/DDBJ whole genome shotgun (WGS) entry which is preliminary data.</text>
</comment>
<dbReference type="Gene3D" id="2.60.40.10">
    <property type="entry name" value="Immunoglobulins"/>
    <property type="match status" value="1"/>
</dbReference>
<feature type="domain" description="Glycosyl hydrolase family 13 catalytic" evidence="8">
    <location>
        <begin position="213"/>
        <end position="544"/>
    </location>
</feature>
<dbReference type="CDD" id="cd11344">
    <property type="entry name" value="AmyAc_GlgE_like"/>
    <property type="match status" value="1"/>
</dbReference>
<dbReference type="Pfam" id="PF21702">
    <property type="entry name" value="GLGE_C"/>
    <property type="match status" value="1"/>
</dbReference>
<sequence>MTSAREAASVPTTVGTPVLDVQPVVDCGRRPAKAVAGETFRVTATVFGEGQLAVGANVVLRGPGDPEGSGEGGEPWIPMREMSPGSDRWAADVTPDAEGHWTYAVEAWADPVQGWRRAAEIKVPAGIDAGLMLEEGALLYERAAVGTPEGAERHVLVAAADALLDDSLPPAERLAAALTPQVDAVLARYPLRERISRSPALPLLVERRRALFGSWYEFFPRSEGAIVKEGEPPRSGTLRTASERLPAIAAMGFDVVYLPPIHPIGTTFRKGPDNSLSPGPHDVGVPWAIGSPEGGHDAIHPDLGTLADFDAFVHRAAGLGLEIALDFALQCSPDHPWVHKRPEWFAHRADGSIAYAENPPKKYQDIYPLAFDRDMPGLVAETVRLLRFWMDHGVRIFRVDNPHTKPVAFWEHVLGDINRTDPDVIFLAEAFTRPAMMRTLAAIGFQQSYTYFTWRNTKQELTTYLTELSGETAAYLRPNLFVNTPDILPGYLQDGGRAAFEVRAVLAATLAPSWGMYAGYELCENTPVRPGCEDYLHSEKYELRPRDWESAERSGASITPLVTALNRIRREHPALHLLRNLRFHDADHDAVIAYSKREGDDTVLVVVNLDPHHAREATVSLDMPALGLDWHASVPVRDELTGHTYHWGRTNYVRLEPGHAPAHLFTILRPSSPSIGGSPTP</sequence>
<feature type="binding site" evidence="6">
    <location>
        <position position="330"/>
    </location>
    <ligand>
        <name>alpha-maltose 1-phosphate</name>
        <dbReference type="ChEBI" id="CHEBI:63576"/>
    </ligand>
</feature>
<feature type="binding site" evidence="6">
    <location>
        <position position="365"/>
    </location>
    <ligand>
        <name>alpha-maltose 1-phosphate</name>
        <dbReference type="ChEBI" id="CHEBI:63576"/>
    </ligand>
</feature>
<evidence type="ECO:0000256" key="2">
    <source>
        <dbReference type="ARBA" id="ARBA00022676"/>
    </source>
</evidence>
<evidence type="ECO:0000256" key="5">
    <source>
        <dbReference type="ARBA" id="ARBA00048735"/>
    </source>
</evidence>
<dbReference type="InterPro" id="IPR049171">
    <property type="entry name" value="GLGE_C"/>
</dbReference>
<dbReference type="InterPro" id="IPR026585">
    <property type="entry name" value="GlgE"/>
</dbReference>
<evidence type="ECO:0000256" key="3">
    <source>
        <dbReference type="ARBA" id="ARBA00022679"/>
    </source>
</evidence>
<feature type="binding site" evidence="6">
    <location>
        <begin position="540"/>
        <end position="541"/>
    </location>
    <ligand>
        <name>alpha-maltose 1-phosphate</name>
        <dbReference type="ChEBI" id="CHEBI:63576"/>
    </ligand>
</feature>
<evidence type="ECO:0000256" key="4">
    <source>
        <dbReference type="ARBA" id="ARBA00023277"/>
    </source>
</evidence>
<evidence type="ECO:0000313" key="10">
    <source>
        <dbReference type="Proteomes" id="UP001610818"/>
    </source>
</evidence>
<evidence type="ECO:0000256" key="1">
    <source>
        <dbReference type="ARBA" id="ARBA00011738"/>
    </source>
</evidence>
<keyword evidence="3 6" id="KW-0808">Transferase</keyword>
<keyword evidence="4 6" id="KW-0119">Carbohydrate metabolism</keyword>
<proteinExistence type="inferred from homology"/>
<dbReference type="Proteomes" id="UP001610818">
    <property type="component" value="Unassembled WGS sequence"/>
</dbReference>
<feature type="active site" description="Proton donor" evidence="6">
    <location>
        <position position="429"/>
    </location>
</feature>
<dbReference type="InterPro" id="IPR013783">
    <property type="entry name" value="Ig-like_fold"/>
</dbReference>
<accession>A0ABW7QFK6</accession>
<dbReference type="EC" id="2.4.99.16" evidence="6"/>
<feature type="active site" description="Nucleophile" evidence="6">
    <location>
        <position position="400"/>
    </location>
</feature>
<dbReference type="Gene3D" id="2.60.40.1180">
    <property type="entry name" value="Golgi alpha-mannosidase II"/>
    <property type="match status" value="1"/>
</dbReference>
<dbReference type="Pfam" id="PF11896">
    <property type="entry name" value="GlgE_dom_N_S"/>
    <property type="match status" value="1"/>
</dbReference>
<dbReference type="PANTHER" id="PTHR47786:SF2">
    <property type="entry name" value="GLYCOSYL HYDROLASE FAMILY 13 CATALYTIC DOMAIN-CONTAINING PROTEIN"/>
    <property type="match status" value="1"/>
</dbReference>
<dbReference type="InterPro" id="IPR021828">
    <property type="entry name" value="GlgE_dom_N/S"/>
</dbReference>
<keyword evidence="10" id="KW-1185">Reference proteome</keyword>
<dbReference type="InterPro" id="IPR006047">
    <property type="entry name" value="GH13_cat_dom"/>
</dbReference>
<reference evidence="9 10" key="1">
    <citation type="submission" date="2024-10" db="EMBL/GenBank/DDBJ databases">
        <title>The Natural Products Discovery Center: Release of the First 8490 Sequenced Strains for Exploring Actinobacteria Biosynthetic Diversity.</title>
        <authorList>
            <person name="Kalkreuter E."/>
            <person name="Kautsar S.A."/>
            <person name="Yang D."/>
            <person name="Bader C.D."/>
            <person name="Teijaro C.N."/>
            <person name="Fluegel L."/>
            <person name="Davis C.M."/>
            <person name="Simpson J.R."/>
            <person name="Lauterbach L."/>
            <person name="Steele A.D."/>
            <person name="Gui C."/>
            <person name="Meng S."/>
            <person name="Li G."/>
            <person name="Viehrig K."/>
            <person name="Ye F."/>
            <person name="Su P."/>
            <person name="Kiefer A.F."/>
            <person name="Nichols A."/>
            <person name="Cepeda A.J."/>
            <person name="Yan W."/>
            <person name="Fan B."/>
            <person name="Jiang Y."/>
            <person name="Adhikari A."/>
            <person name="Zheng C.-J."/>
            <person name="Schuster L."/>
            <person name="Cowan T.M."/>
            <person name="Smanski M.J."/>
            <person name="Chevrette M.G."/>
            <person name="De Carvalho L.P.S."/>
            <person name="Shen B."/>
        </authorList>
    </citation>
    <scope>NUCLEOTIDE SEQUENCE [LARGE SCALE GENOMIC DNA]</scope>
    <source>
        <strain evidence="9 10">NPDC017990</strain>
    </source>
</reference>
<evidence type="ECO:0000256" key="6">
    <source>
        <dbReference type="HAMAP-Rule" id="MF_02124"/>
    </source>
</evidence>
<feature type="region of interest" description="Disordered" evidence="7">
    <location>
        <begin position="61"/>
        <end position="88"/>
    </location>
</feature>
<dbReference type="PANTHER" id="PTHR47786">
    <property type="entry name" value="ALPHA-1,4-GLUCAN:MALTOSE-1-PHOSPHATE MALTOSYLTRANSFERASE"/>
    <property type="match status" value="1"/>
</dbReference>
<protein>
    <recommendedName>
        <fullName evidence="6">Alpha-1,4-glucan:maltose-1-phosphate maltosyltransferase</fullName>
        <shortName evidence="6">GMPMT</shortName>
        <ecNumber evidence="6">2.4.99.16</ecNumber>
    </recommendedName>
    <alternativeName>
        <fullName evidence="6">(1-&gt;4)-alpha-D-glucan:maltose-1-phosphate alpha-D-maltosyltransferase</fullName>
    </alternativeName>
</protein>
<evidence type="ECO:0000259" key="8">
    <source>
        <dbReference type="SMART" id="SM00642"/>
    </source>
</evidence>
<feature type="binding site" evidence="6">
    <location>
        <position position="270"/>
    </location>
    <ligand>
        <name>alpha-maltose 1-phosphate</name>
        <dbReference type="ChEBI" id="CHEBI:63576"/>
    </ligand>
</feature>
<dbReference type="InterPro" id="IPR013780">
    <property type="entry name" value="Glyco_hydro_b"/>
</dbReference>
<feature type="binding site" evidence="6">
    <location>
        <position position="401"/>
    </location>
    <ligand>
        <name>alpha-maltose 1-phosphate</name>
        <dbReference type="ChEBI" id="CHEBI:63576"/>
    </ligand>
</feature>
<evidence type="ECO:0000256" key="7">
    <source>
        <dbReference type="SAM" id="MobiDB-lite"/>
    </source>
</evidence>
<name>A0ABW7QFK6_9ACTN</name>
<comment type="catalytic activity">
    <reaction evidence="5 6">
        <text>alpha-maltose 1-phosphate + [(1-&gt;4)-alpha-D-glucosyl](n) = [(1-&gt;4)-alpha-D-glucosyl](n+2) + phosphate</text>
        <dbReference type="Rhea" id="RHEA:42692"/>
        <dbReference type="Rhea" id="RHEA-COMP:9584"/>
        <dbReference type="Rhea" id="RHEA-COMP:10183"/>
        <dbReference type="ChEBI" id="CHEBI:15444"/>
        <dbReference type="ChEBI" id="CHEBI:43474"/>
        <dbReference type="ChEBI" id="CHEBI:63576"/>
        <dbReference type="EC" id="2.4.99.16"/>
    </reaction>
</comment>
<dbReference type="SUPFAM" id="SSF51011">
    <property type="entry name" value="Glycosyl hydrolase domain"/>
    <property type="match status" value="1"/>
</dbReference>
<evidence type="ECO:0000313" key="9">
    <source>
        <dbReference type="EMBL" id="MFH8543727.1"/>
    </source>
</evidence>
<dbReference type="Gene3D" id="3.20.20.80">
    <property type="entry name" value="Glycosidases"/>
    <property type="match status" value="1"/>
</dbReference>
<comment type="similarity">
    <text evidence="6">Belongs to the glycosyl hydrolase 13 family. GlgE subfamily.</text>
</comment>
<comment type="subunit">
    <text evidence="1 6">Homodimer.</text>
</comment>
<keyword evidence="2 6" id="KW-0328">Glycosyltransferase</keyword>
<dbReference type="Gene3D" id="1.20.58.80">
    <property type="entry name" value="Phosphotransferase system, lactose/cellobiose-type IIA subunit"/>
    <property type="match status" value="1"/>
</dbReference>
<comment type="function">
    <text evidence="6">Maltosyltransferase that uses maltose 1-phosphate (M1P) as the sugar donor to elongate linear or branched alpha-(1-&gt;4)-glucans. Is involved in a branched alpha-glucan biosynthetic pathway from trehalose, together with TreS, Mak and GlgB.</text>
</comment>
<dbReference type="SUPFAM" id="SSF51445">
    <property type="entry name" value="(Trans)glycosidases"/>
    <property type="match status" value="1"/>
</dbReference>